<dbReference type="GO" id="GO:0030371">
    <property type="term" value="F:translation repressor activity"/>
    <property type="evidence" value="ECO:0007669"/>
    <property type="project" value="EnsemblFungi"/>
</dbReference>
<keyword evidence="1 5" id="KW-0479">Metal-binding</keyword>
<dbReference type="GO" id="GO:2000766">
    <property type="term" value="P:negative regulation of cytoplasmic translation"/>
    <property type="evidence" value="ECO:0007669"/>
    <property type="project" value="EnsemblFungi"/>
</dbReference>
<dbReference type="InterPro" id="IPR045877">
    <property type="entry name" value="ZFP36-like"/>
</dbReference>
<dbReference type="GO" id="GO:0000956">
    <property type="term" value="P:nuclear-transcribed mRNA catabolic process"/>
    <property type="evidence" value="ECO:0007669"/>
    <property type="project" value="EnsemblFungi"/>
</dbReference>
<reference evidence="8 9" key="1">
    <citation type="journal article" date="2011" name="Proc. Natl. Acad. Sci. U.S.A.">
        <title>Evolutionary erosion of yeast sex chromosomes by mating-type switching accidents.</title>
        <authorList>
            <person name="Gordon J.L."/>
            <person name="Armisen D."/>
            <person name="Proux-Wera E."/>
            <person name="Oheigeartaigh S.S."/>
            <person name="Byrne K.P."/>
            <person name="Wolfe K.H."/>
        </authorList>
    </citation>
    <scope>NUCLEOTIDE SEQUENCE [LARGE SCALE GENOMIC DNA]</scope>
    <source>
        <strain evidence="9">ATCC 76901 / BCRC 22586 / CBS 4309 / NBRC 1992 / NRRL Y-12630</strain>
    </source>
</reference>
<dbReference type="KEGG" id="ncs:NCAS_0H03160"/>
<feature type="domain" description="C3H1-type" evidence="7">
    <location>
        <begin position="181"/>
        <end position="209"/>
    </location>
</feature>
<dbReference type="GO" id="GO:0008270">
    <property type="term" value="F:zinc ion binding"/>
    <property type="evidence" value="ECO:0007669"/>
    <property type="project" value="UniProtKB-KW"/>
</dbReference>
<dbReference type="GO" id="GO:0005739">
    <property type="term" value="C:mitochondrion"/>
    <property type="evidence" value="ECO:0007669"/>
    <property type="project" value="EnsemblFungi"/>
</dbReference>
<dbReference type="FunCoup" id="G0VJE7">
    <property type="interactions" value="90"/>
</dbReference>
<name>G0VJE7_NAUCA</name>
<protein>
    <recommendedName>
        <fullName evidence="7">C3H1-type domain-containing protein</fullName>
    </recommendedName>
</protein>
<feature type="region of interest" description="Disordered" evidence="6">
    <location>
        <begin position="264"/>
        <end position="294"/>
    </location>
</feature>
<dbReference type="InterPro" id="IPR000571">
    <property type="entry name" value="Znf_CCCH"/>
</dbReference>
<dbReference type="AlphaFoldDB" id="G0VJE7"/>
<dbReference type="RefSeq" id="XP_003677973.1">
    <property type="nucleotide sequence ID" value="XM_003677925.1"/>
</dbReference>
<sequence>MNFNTATLNYHQNYTFQPLSGAQSSNGRSSVFSTHDIDTDDYFNDPKLKELDEFYQKTLLMDEDDDDNYYKYANVSNTTASSPEMQVVDPFLPKKTPIANPFLTHILTRKVDDTALQVDIHPTYDPTTEVLPLTIENLQKLSLDSLATPPQPSRRKRLRAQQQQQKTTTTTATAPPPTRQLYKTELCETFTVKGYCKYESKCQFAHGLDELQIKERANNFRTKNCNNWLKLGYCPYGNRCCFKHGDNKDIQIYVKAGTYVSRQEQQQQQNEQASAHVRKPRPHTNPMILKRMKW</sequence>
<gene>
    <name evidence="8" type="primary">NCAS0H03160</name>
    <name evidence="8" type="ordered locus">NCAS_0H03160</name>
</gene>
<dbReference type="PROSITE" id="PS50103">
    <property type="entry name" value="ZF_C3H1"/>
    <property type="match status" value="2"/>
</dbReference>
<evidence type="ECO:0000256" key="6">
    <source>
        <dbReference type="SAM" id="MobiDB-lite"/>
    </source>
</evidence>
<dbReference type="eggNOG" id="KOG1677">
    <property type="taxonomic scope" value="Eukaryota"/>
</dbReference>
<dbReference type="GO" id="GO:0005634">
    <property type="term" value="C:nucleus"/>
    <property type="evidence" value="ECO:0007669"/>
    <property type="project" value="EnsemblFungi"/>
</dbReference>
<feature type="compositionally biased region" description="Low complexity" evidence="6">
    <location>
        <begin position="160"/>
        <end position="173"/>
    </location>
</feature>
<keyword evidence="4 5" id="KW-0862">Zinc</keyword>
<evidence type="ECO:0000256" key="3">
    <source>
        <dbReference type="ARBA" id="ARBA00022771"/>
    </source>
</evidence>
<feature type="region of interest" description="Disordered" evidence="6">
    <location>
        <begin position="144"/>
        <end position="177"/>
    </location>
</feature>
<dbReference type="SUPFAM" id="SSF90229">
    <property type="entry name" value="CCCH zinc finger"/>
    <property type="match status" value="2"/>
</dbReference>
<keyword evidence="3 5" id="KW-0863">Zinc-finger</keyword>
<dbReference type="SMART" id="SM00356">
    <property type="entry name" value="ZnF_C3H1"/>
    <property type="match status" value="2"/>
</dbReference>
<evidence type="ECO:0000256" key="1">
    <source>
        <dbReference type="ARBA" id="ARBA00022723"/>
    </source>
</evidence>
<dbReference type="OMA" id="KPCINWS"/>
<keyword evidence="2" id="KW-0677">Repeat</keyword>
<evidence type="ECO:0000313" key="8">
    <source>
        <dbReference type="EMBL" id="CCC71626.1"/>
    </source>
</evidence>
<dbReference type="GeneID" id="96905303"/>
<evidence type="ECO:0000256" key="2">
    <source>
        <dbReference type="ARBA" id="ARBA00022737"/>
    </source>
</evidence>
<dbReference type="Pfam" id="PF00642">
    <property type="entry name" value="zf-CCCH"/>
    <property type="match status" value="2"/>
</dbReference>
<dbReference type="FunFam" id="4.10.1000.10:FF:000018">
    <property type="entry name" value="Zinc finger protein"/>
    <property type="match status" value="1"/>
</dbReference>
<dbReference type="GO" id="GO:0003729">
    <property type="term" value="F:mRNA binding"/>
    <property type="evidence" value="ECO:0007669"/>
    <property type="project" value="EnsemblFungi"/>
</dbReference>
<dbReference type="InterPro" id="IPR036855">
    <property type="entry name" value="Znf_CCCH_sf"/>
</dbReference>
<dbReference type="GO" id="GO:0006879">
    <property type="term" value="P:intracellular iron ion homeostasis"/>
    <property type="evidence" value="ECO:0007669"/>
    <property type="project" value="EnsemblFungi"/>
</dbReference>
<proteinExistence type="predicted"/>
<dbReference type="PANTHER" id="PTHR12547:SF18">
    <property type="entry name" value="PROTEIN TIS11"/>
    <property type="match status" value="1"/>
</dbReference>
<dbReference type="OrthoDB" id="410307at2759"/>
<dbReference type="InParanoid" id="G0VJE7"/>
<dbReference type="HOGENOM" id="CLU_060370_0_0_1"/>
<dbReference type="PANTHER" id="PTHR12547">
    <property type="entry name" value="CCCH ZINC FINGER/TIS11-RELATED"/>
    <property type="match status" value="1"/>
</dbReference>
<feature type="domain" description="C3H1-type" evidence="7">
    <location>
        <begin position="219"/>
        <end position="247"/>
    </location>
</feature>
<dbReference type="STRING" id="1064592.G0VJE7"/>
<evidence type="ECO:0000313" key="9">
    <source>
        <dbReference type="Proteomes" id="UP000001640"/>
    </source>
</evidence>
<dbReference type="EMBL" id="HE576759">
    <property type="protein sequence ID" value="CCC71626.1"/>
    <property type="molecule type" value="Genomic_DNA"/>
</dbReference>
<organism evidence="8 9">
    <name type="scientific">Naumovozyma castellii</name>
    <name type="common">Yeast</name>
    <name type="synonym">Saccharomyces castellii</name>
    <dbReference type="NCBI Taxonomy" id="27288"/>
    <lineage>
        <taxon>Eukaryota</taxon>
        <taxon>Fungi</taxon>
        <taxon>Dikarya</taxon>
        <taxon>Ascomycota</taxon>
        <taxon>Saccharomycotina</taxon>
        <taxon>Saccharomycetes</taxon>
        <taxon>Saccharomycetales</taxon>
        <taxon>Saccharomycetaceae</taxon>
        <taxon>Naumovozyma</taxon>
    </lineage>
</organism>
<feature type="zinc finger region" description="C3H1-type" evidence="5">
    <location>
        <begin position="219"/>
        <end position="247"/>
    </location>
</feature>
<dbReference type="Gene3D" id="4.10.1000.10">
    <property type="entry name" value="Zinc finger, CCCH-type"/>
    <property type="match status" value="2"/>
</dbReference>
<evidence type="ECO:0000256" key="4">
    <source>
        <dbReference type="ARBA" id="ARBA00022833"/>
    </source>
</evidence>
<dbReference type="GO" id="GO:0015990">
    <property type="term" value="P:electron transport coupled proton transport"/>
    <property type="evidence" value="ECO:0007669"/>
    <property type="project" value="EnsemblFungi"/>
</dbReference>
<dbReference type="FunFam" id="4.10.1000.10:FF:000001">
    <property type="entry name" value="zinc finger CCCH domain-containing protein 15-like"/>
    <property type="match status" value="1"/>
</dbReference>
<reference key="2">
    <citation type="submission" date="2011-08" db="EMBL/GenBank/DDBJ databases">
        <title>Genome sequence of Naumovozyma castellii.</title>
        <authorList>
            <person name="Gordon J.L."/>
            <person name="Armisen D."/>
            <person name="Proux-Wera E."/>
            <person name="OhEigeartaigh S.S."/>
            <person name="Byrne K.P."/>
            <person name="Wolfe K.H."/>
        </authorList>
    </citation>
    <scope>NUCLEOTIDE SEQUENCE</scope>
    <source>
        <strain>Type strain:CBS 4309</strain>
    </source>
</reference>
<feature type="zinc finger region" description="C3H1-type" evidence="5">
    <location>
        <begin position="181"/>
        <end position="209"/>
    </location>
</feature>
<accession>G0VJE7</accession>
<evidence type="ECO:0000256" key="5">
    <source>
        <dbReference type="PROSITE-ProRule" id="PRU00723"/>
    </source>
</evidence>
<dbReference type="Proteomes" id="UP000001640">
    <property type="component" value="Chromosome 8"/>
</dbReference>
<dbReference type="GO" id="GO:1990641">
    <property type="term" value="P:response to iron ion starvation"/>
    <property type="evidence" value="ECO:0007669"/>
    <property type="project" value="EnsemblFungi"/>
</dbReference>
<keyword evidence="9" id="KW-1185">Reference proteome</keyword>
<evidence type="ECO:0000259" key="7">
    <source>
        <dbReference type="PROSITE" id="PS50103"/>
    </source>
</evidence>